<proteinExistence type="predicted"/>
<dbReference type="EMBL" id="JACEQY010000021">
    <property type="protein sequence ID" value="MBA4863494.1"/>
    <property type="molecule type" value="Genomic_DNA"/>
</dbReference>
<accession>A0A7W2D2B2</accession>
<dbReference type="Proteomes" id="UP000586976">
    <property type="component" value="Unassembled WGS sequence"/>
</dbReference>
<comment type="caution">
    <text evidence="2">The sequence shown here is derived from an EMBL/GenBank/DDBJ whole genome shotgun (WGS) entry which is preliminary data.</text>
</comment>
<feature type="region of interest" description="Disordered" evidence="1">
    <location>
        <begin position="108"/>
        <end position="128"/>
    </location>
</feature>
<reference evidence="2 3" key="1">
    <citation type="submission" date="2020-07" db="EMBL/GenBank/DDBJ databases">
        <title>Streptomyces isolated from Indian soil.</title>
        <authorList>
            <person name="Mandal S."/>
            <person name="Maiti P.K."/>
        </authorList>
    </citation>
    <scope>NUCLEOTIDE SEQUENCE [LARGE SCALE GENOMIC DNA]</scope>
    <source>
        <strain evidence="2 3">PSKA54</strain>
    </source>
</reference>
<organism evidence="2 3">
    <name type="scientific">Streptomyces himalayensis subsp. aureolus</name>
    <dbReference type="NCBI Taxonomy" id="2758039"/>
    <lineage>
        <taxon>Bacteria</taxon>
        <taxon>Bacillati</taxon>
        <taxon>Actinomycetota</taxon>
        <taxon>Actinomycetes</taxon>
        <taxon>Kitasatosporales</taxon>
        <taxon>Streptomycetaceae</taxon>
        <taxon>Streptomyces</taxon>
        <taxon>Streptomyces himalayensis</taxon>
    </lineage>
</organism>
<dbReference type="RefSeq" id="WP_181865222.1">
    <property type="nucleotide sequence ID" value="NZ_JACEQY010000021.1"/>
</dbReference>
<feature type="compositionally biased region" description="Low complexity" evidence="1">
    <location>
        <begin position="108"/>
        <end position="120"/>
    </location>
</feature>
<evidence type="ECO:0000313" key="2">
    <source>
        <dbReference type="EMBL" id="MBA4863494.1"/>
    </source>
</evidence>
<name>A0A7W2D2B2_9ACTN</name>
<evidence type="ECO:0008006" key="4">
    <source>
        <dbReference type="Google" id="ProtNLM"/>
    </source>
</evidence>
<evidence type="ECO:0000256" key="1">
    <source>
        <dbReference type="SAM" id="MobiDB-lite"/>
    </source>
</evidence>
<dbReference type="AlphaFoldDB" id="A0A7W2D2B2"/>
<keyword evidence="3" id="KW-1185">Reference proteome</keyword>
<gene>
    <name evidence="2" type="ORF">H1V43_19320</name>
</gene>
<evidence type="ECO:0000313" key="3">
    <source>
        <dbReference type="Proteomes" id="UP000586976"/>
    </source>
</evidence>
<protein>
    <recommendedName>
        <fullName evidence="4">Acyl-protein synthetase LuxE domain-containing protein</fullName>
    </recommendedName>
</protein>
<sequence>MSKTTNQRDSIEALDARFQQRRKQVPVLDRRAEAEGIKTIRAREDIIPLLFPHTTYKSYPESLIAKGRWAQLNRWLDSLSTYRVTDVDVSGVEDIDGWIERLESAGHLVSSSSGTSGKSSFLNKTRRDREASQQNQLACLAEAGIPAARTWHVIPVGPETGLSAHNASREMLIAAYARPDAIPVPRTQGRKDHYRYTTRLAAIRKAMADGTAEPDEIAEVEAAGAQRQRETEERLHHFAEHILKRRGERIFFNSMVAPLFRLCEILKESGASEGYITGENALMTAGGLKGNALPPDYQTQIYRMLNITPARHLQYYSMQELNLRNPKCLEGRYHVPEGLVLFVLDKDGESPAPESDGQVEGRAAFFDLTIDGRWGGTISGDKILVDLRACPCGRPGQTIFPEITRYADLRDDDKITCAGTIDAYVRGFVAE</sequence>